<reference evidence="5" key="1">
    <citation type="submission" date="2017-09" db="EMBL/GenBank/DDBJ databases">
        <title>Depth-based differentiation of microbial function through sediment-hosted aquifers and enrichment of novel symbionts in the deep terrestrial subsurface.</title>
        <authorList>
            <person name="Probst A.J."/>
            <person name="Ladd B."/>
            <person name="Jarett J.K."/>
            <person name="Geller-Mcgrath D.E."/>
            <person name="Sieber C.M.K."/>
            <person name="Emerson J.B."/>
            <person name="Anantharaman K."/>
            <person name="Thomas B.C."/>
            <person name="Malmstrom R."/>
            <person name="Stieglmeier M."/>
            <person name="Klingl A."/>
            <person name="Woyke T."/>
            <person name="Ryan C.M."/>
            <person name="Banfield J.F."/>
        </authorList>
    </citation>
    <scope>NUCLEOTIDE SEQUENCE [LARGE SCALE GENOMIC DNA]</scope>
</reference>
<dbReference type="GO" id="GO:0009294">
    <property type="term" value="P:DNA-mediated transformation"/>
    <property type="evidence" value="ECO:0007669"/>
    <property type="project" value="InterPro"/>
</dbReference>
<dbReference type="PANTHER" id="PTHR43022:SF1">
    <property type="entry name" value="PROTEIN SMF"/>
    <property type="match status" value="1"/>
</dbReference>
<gene>
    <name evidence="4" type="primary">dprA</name>
    <name evidence="4" type="ORF">COT94_02705</name>
</gene>
<dbReference type="InterPro" id="IPR003488">
    <property type="entry name" value="DprA"/>
</dbReference>
<dbReference type="Gene3D" id="3.40.50.450">
    <property type="match status" value="1"/>
</dbReference>
<proteinExistence type="inferred from homology"/>
<dbReference type="InterPro" id="IPR057666">
    <property type="entry name" value="DrpA_SLOG"/>
</dbReference>
<organism evidence="4 5">
    <name type="scientific">Candidatus Falkowbacteria bacterium CG10_big_fil_rev_8_21_14_0_10_37_14</name>
    <dbReference type="NCBI Taxonomy" id="1974561"/>
    <lineage>
        <taxon>Bacteria</taxon>
        <taxon>Candidatus Falkowiibacteriota</taxon>
    </lineage>
</organism>
<evidence type="ECO:0000256" key="1">
    <source>
        <dbReference type="ARBA" id="ARBA00006525"/>
    </source>
</evidence>
<evidence type="ECO:0000313" key="4">
    <source>
        <dbReference type="EMBL" id="PIT96143.1"/>
    </source>
</evidence>
<dbReference type="Proteomes" id="UP000228533">
    <property type="component" value="Unassembled WGS sequence"/>
</dbReference>
<dbReference type="PANTHER" id="PTHR43022">
    <property type="entry name" value="PROTEIN SMF"/>
    <property type="match status" value="1"/>
</dbReference>
<comment type="similarity">
    <text evidence="1">Belongs to the DprA/Smf family.</text>
</comment>
<protein>
    <submittedName>
        <fullName evidence="4">DNA-protecting protein DprA</fullName>
    </submittedName>
</protein>
<dbReference type="AlphaFoldDB" id="A0A2M6WTL7"/>
<dbReference type="SUPFAM" id="SSF102405">
    <property type="entry name" value="MCP/YpsA-like"/>
    <property type="match status" value="1"/>
</dbReference>
<dbReference type="Pfam" id="PF02481">
    <property type="entry name" value="DNA_processg_A"/>
    <property type="match status" value="1"/>
</dbReference>
<dbReference type="InterPro" id="IPR036388">
    <property type="entry name" value="WH-like_DNA-bd_sf"/>
</dbReference>
<dbReference type="InterPro" id="IPR041614">
    <property type="entry name" value="DprA_WH"/>
</dbReference>
<dbReference type="Pfam" id="PF17782">
    <property type="entry name" value="WHD_DprA"/>
    <property type="match status" value="1"/>
</dbReference>
<evidence type="ECO:0000259" key="2">
    <source>
        <dbReference type="Pfam" id="PF02481"/>
    </source>
</evidence>
<sequence length="357" mass="39073">MPDRYLTYLSACPYLGPASLSRLQVCFKDWNSAFNASFSELKDAKLQPATITKFLNWRPTFNAKSFEQFLVVEQIKTITIEDDNYPQSFKNIYQPPFVLFYKGSLKIFNTPLLSVVGSRRHSPYARQAINALVKPVAEAGITIVSGLAIGIDSLAHQAALDGHGFTIAIPGSGLAKKHLYPHSHERLAQQIIEQGGLLLSEFAPNVDGLPPNFPRRNRLIAGLSPVTLVIEAAKRSGSLITARLAMEHGREVWAVPGPITSPQSIGTNNLISQGATPILSVNDILEFYNLGVPKTKNSNNLDTHQLAIINALKQQPLATDELTSLLKIDIRVITQSLTLLQLQGLVGDYDGGLWGLL</sequence>
<name>A0A2M6WTL7_9BACT</name>
<dbReference type="Gene3D" id="1.10.10.10">
    <property type="entry name" value="Winged helix-like DNA-binding domain superfamily/Winged helix DNA-binding domain"/>
    <property type="match status" value="1"/>
</dbReference>
<dbReference type="NCBIfam" id="TIGR00732">
    <property type="entry name" value="dprA"/>
    <property type="match status" value="1"/>
</dbReference>
<comment type="caution">
    <text evidence="4">The sequence shown here is derived from an EMBL/GenBank/DDBJ whole genome shotgun (WGS) entry which is preliminary data.</text>
</comment>
<feature type="domain" description="DprA winged helix" evidence="3">
    <location>
        <begin position="293"/>
        <end position="352"/>
    </location>
</feature>
<evidence type="ECO:0000313" key="5">
    <source>
        <dbReference type="Proteomes" id="UP000228533"/>
    </source>
</evidence>
<accession>A0A2M6WTL7</accession>
<dbReference type="EMBL" id="PFAM01000013">
    <property type="protein sequence ID" value="PIT96143.1"/>
    <property type="molecule type" value="Genomic_DNA"/>
</dbReference>
<feature type="domain" description="Smf/DprA SLOG" evidence="2">
    <location>
        <begin position="76"/>
        <end position="288"/>
    </location>
</feature>
<evidence type="ECO:0000259" key="3">
    <source>
        <dbReference type="Pfam" id="PF17782"/>
    </source>
</evidence>